<accession>A0A316U7Z7</accession>
<dbReference type="GO" id="GO:0006325">
    <property type="term" value="P:chromatin organization"/>
    <property type="evidence" value="ECO:0007669"/>
    <property type="project" value="UniProtKB-KW"/>
</dbReference>
<evidence type="ECO:0000256" key="2">
    <source>
        <dbReference type="PROSITE-ProRule" id="PRU00376"/>
    </source>
</evidence>
<keyword evidence="3" id="KW-0010">Activator</keyword>
<evidence type="ECO:0000256" key="4">
    <source>
        <dbReference type="SAM" id="MobiDB-lite"/>
    </source>
</evidence>
<dbReference type="GO" id="GO:0005737">
    <property type="term" value="C:cytoplasm"/>
    <property type="evidence" value="ECO:0007669"/>
    <property type="project" value="UniProtKB-SubCell"/>
</dbReference>
<keyword evidence="3" id="KW-0963">Cytoplasm</keyword>
<keyword evidence="1 2" id="KW-0539">Nucleus</keyword>
<evidence type="ECO:0000256" key="1">
    <source>
        <dbReference type="ARBA" id="ARBA00023242"/>
    </source>
</evidence>
<evidence type="ECO:0000313" key="6">
    <source>
        <dbReference type="EMBL" id="PWN21370.1"/>
    </source>
</evidence>
<dbReference type="InterPro" id="IPR005033">
    <property type="entry name" value="YEATS"/>
</dbReference>
<reference evidence="6 7" key="1">
    <citation type="journal article" date="2018" name="Mol. Biol. Evol.">
        <title>Broad Genomic Sampling Reveals a Smut Pathogenic Ancestry of the Fungal Clade Ustilaginomycotina.</title>
        <authorList>
            <person name="Kijpornyongpan T."/>
            <person name="Mondo S.J."/>
            <person name="Barry K."/>
            <person name="Sandor L."/>
            <person name="Lee J."/>
            <person name="Lipzen A."/>
            <person name="Pangilinan J."/>
            <person name="LaButti K."/>
            <person name="Hainaut M."/>
            <person name="Henrissat B."/>
            <person name="Grigoriev I.V."/>
            <person name="Spatafora J.W."/>
            <person name="Aime M.C."/>
        </authorList>
    </citation>
    <scope>NUCLEOTIDE SEQUENCE [LARGE SCALE GENOMIC DNA]</scope>
    <source>
        <strain evidence="6 7">MCA 4718</strain>
    </source>
</reference>
<keyword evidence="3" id="KW-0175">Coiled coil</keyword>
<dbReference type="InterPro" id="IPR038704">
    <property type="entry name" value="YEAST_sf"/>
</dbReference>
<dbReference type="GO" id="GO:0006355">
    <property type="term" value="P:regulation of DNA-templated transcription"/>
    <property type="evidence" value="ECO:0007669"/>
    <property type="project" value="InterPro"/>
</dbReference>
<dbReference type="OrthoDB" id="16041at2759"/>
<comment type="subunit">
    <text evidence="3">Component of the SWR1 chromatin-remodeling complex and of the NuA4 histone acetyltransferase complex.</text>
</comment>
<name>A0A316U7Z7_9BASI</name>
<evidence type="ECO:0000313" key="7">
    <source>
        <dbReference type="Proteomes" id="UP000245942"/>
    </source>
</evidence>
<keyword evidence="7" id="KW-1185">Reference proteome</keyword>
<evidence type="ECO:0000256" key="3">
    <source>
        <dbReference type="RuleBase" id="RU367117"/>
    </source>
</evidence>
<feature type="region of interest" description="Disordered" evidence="4">
    <location>
        <begin position="54"/>
        <end position="96"/>
    </location>
</feature>
<proteinExistence type="inferred from homology"/>
<keyword evidence="3" id="KW-0227">DNA damage</keyword>
<gene>
    <name evidence="3" type="primary">YAF9</name>
    <name evidence="6" type="ORF">BCV69DRAFT_282104</name>
</gene>
<dbReference type="GO" id="GO:0006281">
    <property type="term" value="P:DNA repair"/>
    <property type="evidence" value="ECO:0007669"/>
    <property type="project" value="UniProtKB-UniRule"/>
</dbReference>
<keyword evidence="3" id="KW-0804">Transcription</keyword>
<dbReference type="Gene3D" id="2.60.40.1970">
    <property type="entry name" value="YEATS domain"/>
    <property type="match status" value="1"/>
</dbReference>
<comment type="domain">
    <text evidence="3">The coiled-coil domain is required for assembly into the NuA4 complex.</text>
</comment>
<protein>
    <recommendedName>
        <fullName evidence="3">Protein AF-9 homolog</fullName>
    </recommendedName>
</protein>
<sequence length="409" mass="43439">MSSTTRRIRGIAIHRPLVIGSTATPLTAAEKMSADPMHTHKWTVAVRSAASNPLPNHLLDGDSSAPTGPTISPTTSTGAAAGTRGRDTETDYHKHVGGKDDISHFIRRVQFKLHDSFPQPMRTCDRPPYQVSETGWGEFEVGVKIWWAAESGEKPLQTFHYLKLHPWNPIPVAAPGTGGAEANEQTGLQDQSMDVSMSAAPAEGAEGNGGEVAPKVEDNAAAGPSTPAASAAATTPAAATDGQPAVSTPAARTQAPAQPDIVLPLVVHSWQYDEVVFPEPTEAFHNTLIEHPPTPLPSSISQAFTDPSKVRTARLQNGFNTVSSESDGPPYPLHAPSSQPYLHGMSAPSIQAEGDRLDIARIEAVRELERERTRLIDVEKELRKVREKIDALTSTGAAGTSAAVGGVRV</sequence>
<dbReference type="AlphaFoldDB" id="A0A316U7Z7"/>
<dbReference type="EMBL" id="KZ819325">
    <property type="protein sequence ID" value="PWN21370.1"/>
    <property type="molecule type" value="Genomic_DNA"/>
</dbReference>
<dbReference type="PANTHER" id="PTHR23195">
    <property type="entry name" value="YEATS DOMAIN"/>
    <property type="match status" value="1"/>
</dbReference>
<feature type="region of interest" description="Disordered" evidence="4">
    <location>
        <begin position="173"/>
        <end position="255"/>
    </location>
</feature>
<comment type="function">
    <text evidence="3">Component of the SWR1 complex which mediates the ATP-dependent exchange of histone H2A for an H2A variant leading to transcriptional regulation of selected genes by chromatin remodeling. Component of the NuA4 histone acetyltransferase complex which is involved in transcriptional activation of selected genes principally by acetylation of nucleosomal histones H4 and H2A. The NuA4 complex is also involved in DNA repair. Yaf9 may also be required for viability in conditions in which the structural integrity of the spindle is compromised.</text>
</comment>
<keyword evidence="3" id="KW-0805">Transcription regulation</keyword>
<comment type="similarity">
    <text evidence="3">Belongs to the YAF9 family.</text>
</comment>
<feature type="compositionally biased region" description="Low complexity" evidence="4">
    <location>
        <begin position="63"/>
        <end position="83"/>
    </location>
</feature>
<keyword evidence="3" id="KW-0156">Chromatin regulator</keyword>
<dbReference type="InterPro" id="IPR055129">
    <property type="entry name" value="YEATS_dom"/>
</dbReference>
<feature type="domain" description="YEATS" evidence="5">
    <location>
        <begin position="7"/>
        <end position="291"/>
    </location>
</feature>
<keyword evidence="3" id="KW-0234">DNA repair</keyword>
<dbReference type="PROSITE" id="PS51037">
    <property type="entry name" value="YEATS"/>
    <property type="match status" value="1"/>
</dbReference>
<feature type="compositionally biased region" description="Basic and acidic residues" evidence="4">
    <location>
        <begin position="84"/>
        <end position="96"/>
    </location>
</feature>
<evidence type="ECO:0000259" key="5">
    <source>
        <dbReference type="PROSITE" id="PS51037"/>
    </source>
</evidence>
<feature type="compositionally biased region" description="Polar residues" evidence="4">
    <location>
        <begin position="183"/>
        <end position="195"/>
    </location>
</feature>
<dbReference type="Proteomes" id="UP000245942">
    <property type="component" value="Unassembled WGS sequence"/>
</dbReference>
<dbReference type="Pfam" id="PF03366">
    <property type="entry name" value="YEATS"/>
    <property type="match status" value="1"/>
</dbReference>
<dbReference type="GO" id="GO:0000812">
    <property type="term" value="C:Swr1 complex"/>
    <property type="evidence" value="ECO:0007669"/>
    <property type="project" value="UniProtKB-UniRule"/>
</dbReference>
<comment type="subcellular location">
    <subcellularLocation>
        <location evidence="3">Nucleus</location>
    </subcellularLocation>
    <subcellularLocation>
        <location evidence="3">Cytoplasm</location>
    </subcellularLocation>
</comment>
<dbReference type="STRING" id="1684307.A0A316U7Z7"/>
<feature type="compositionally biased region" description="Low complexity" evidence="4">
    <location>
        <begin position="220"/>
        <end position="255"/>
    </location>
</feature>
<feature type="coiled-coil region" evidence="3">
    <location>
        <begin position="361"/>
        <end position="395"/>
    </location>
</feature>
<organism evidence="6 7">
    <name type="scientific">Pseudomicrostroma glucosiphilum</name>
    <dbReference type="NCBI Taxonomy" id="1684307"/>
    <lineage>
        <taxon>Eukaryota</taxon>
        <taxon>Fungi</taxon>
        <taxon>Dikarya</taxon>
        <taxon>Basidiomycota</taxon>
        <taxon>Ustilaginomycotina</taxon>
        <taxon>Exobasidiomycetes</taxon>
        <taxon>Microstromatales</taxon>
        <taxon>Microstromatales incertae sedis</taxon>
        <taxon>Pseudomicrostroma</taxon>
    </lineage>
</organism>